<dbReference type="PRINTS" id="PR00420">
    <property type="entry name" value="RNGMNOXGNASE"/>
</dbReference>
<keyword evidence="5" id="KW-0503">Monooxygenase</keyword>
<dbReference type="Gene3D" id="3.30.70.2450">
    <property type="match status" value="1"/>
</dbReference>
<dbReference type="EMBL" id="QHKI01000025">
    <property type="protein sequence ID" value="RSM81656.1"/>
    <property type="molecule type" value="Genomic_DNA"/>
</dbReference>
<evidence type="ECO:0000256" key="1">
    <source>
        <dbReference type="ARBA" id="ARBA00001974"/>
    </source>
</evidence>
<keyword evidence="5" id="KW-0560">Oxidoreductase</keyword>
<dbReference type="OrthoDB" id="4141215at2"/>
<comment type="caution">
    <text evidence="5">The sequence shown here is derived from an EMBL/GenBank/DDBJ whole genome shotgun (WGS) entry which is preliminary data.</text>
</comment>
<dbReference type="Gene3D" id="3.40.30.120">
    <property type="match status" value="1"/>
</dbReference>
<protein>
    <submittedName>
        <fullName evidence="5">FAD-binding monooxygenase</fullName>
    </submittedName>
</protein>
<dbReference type="Gene3D" id="3.50.50.60">
    <property type="entry name" value="FAD/NAD(P)-binding domain"/>
    <property type="match status" value="2"/>
</dbReference>
<dbReference type="RefSeq" id="WP_037268053.1">
    <property type="nucleotide sequence ID" value="NZ_QHKI01000025.1"/>
</dbReference>
<evidence type="ECO:0000313" key="6">
    <source>
        <dbReference type="Proteomes" id="UP000287547"/>
    </source>
</evidence>
<sequence>MTRPQAAAAVVVVGAGPVGLLLACELGRANVPVTIVERLPVPMTESRASQLTTLTAELLHERGFDALLAEAAHEPRAHFGGLGFDMSNLDSEYAGNWKVPQYRTEAVLGERAAELGVTLLRGHELTEIIERDDHVVCGVRGPRGDLRIEARYVVGCDGAHSTVRRLRGFPVTAEAATKELLRADVTGIQIRDRRFERLEAGFAVAMTRDGVTRVMVHAAGQAVTERTGPPEFGEVVALWEKVTGEDISGGTAIWLDAFDNSWGLADSYRQGRVLLAGDAAHWHMPIGGQALNVGLQDAVNLGWKLAGTVRGWAAPSLLDSYHDERHAIARRVLNHVAAQEVVLIGGPEFEPLRTVLTELTSLSQVRTHLAGVASNLSDRYGPPESPLVGRRITNLRLRTESGPLRAAGTEPVLVRLTPASDDSGRWPIPTIQATDEAGSLPGISTILLRPDGFLAWAGSSEADLDQAIGKLLRAEGRKENVRV</sequence>
<dbReference type="Pfam" id="PF21274">
    <property type="entry name" value="Rng_hyd_C"/>
    <property type="match status" value="1"/>
</dbReference>
<dbReference type="Pfam" id="PF01494">
    <property type="entry name" value="FAD_binding_3"/>
    <property type="match status" value="1"/>
</dbReference>
<dbReference type="SUPFAM" id="SSF51905">
    <property type="entry name" value="FAD/NAD(P)-binding domain"/>
    <property type="match status" value="1"/>
</dbReference>
<dbReference type="GO" id="GO:0016709">
    <property type="term" value="F:oxidoreductase activity, acting on paired donors, with incorporation or reduction of molecular oxygen, NAD(P)H as one donor, and incorporation of one atom of oxygen"/>
    <property type="evidence" value="ECO:0007669"/>
    <property type="project" value="UniProtKB-ARBA"/>
</dbReference>
<feature type="domain" description="FAD-binding" evidence="4">
    <location>
        <begin position="9"/>
        <end position="334"/>
    </location>
</feature>
<dbReference type="Proteomes" id="UP000287547">
    <property type="component" value="Unassembled WGS sequence"/>
</dbReference>
<organism evidence="5 6">
    <name type="scientific">Kibdelosporangium aridum</name>
    <dbReference type="NCBI Taxonomy" id="2030"/>
    <lineage>
        <taxon>Bacteria</taxon>
        <taxon>Bacillati</taxon>
        <taxon>Actinomycetota</taxon>
        <taxon>Actinomycetes</taxon>
        <taxon>Pseudonocardiales</taxon>
        <taxon>Pseudonocardiaceae</taxon>
        <taxon>Kibdelosporangium</taxon>
    </lineage>
</organism>
<dbReference type="InterPro" id="IPR002938">
    <property type="entry name" value="FAD-bd"/>
</dbReference>
<dbReference type="AlphaFoldDB" id="A0A428Z4U8"/>
<dbReference type="GO" id="GO:0071949">
    <property type="term" value="F:FAD binding"/>
    <property type="evidence" value="ECO:0007669"/>
    <property type="project" value="InterPro"/>
</dbReference>
<name>A0A428Z4U8_KIBAR</name>
<keyword evidence="2" id="KW-0285">Flavoprotein</keyword>
<dbReference type="InterPro" id="IPR050641">
    <property type="entry name" value="RIFMO-like"/>
</dbReference>
<comment type="cofactor">
    <cofactor evidence="1">
        <name>FAD</name>
        <dbReference type="ChEBI" id="CHEBI:57692"/>
    </cofactor>
</comment>
<dbReference type="PANTHER" id="PTHR43004:SF19">
    <property type="entry name" value="BINDING MONOOXYGENASE, PUTATIVE (JCVI)-RELATED"/>
    <property type="match status" value="1"/>
</dbReference>
<evidence type="ECO:0000313" key="5">
    <source>
        <dbReference type="EMBL" id="RSM81656.1"/>
    </source>
</evidence>
<accession>A0A428Z4U8</accession>
<gene>
    <name evidence="5" type="ORF">DMH04_27705</name>
</gene>
<dbReference type="PANTHER" id="PTHR43004">
    <property type="entry name" value="TRK SYSTEM POTASSIUM UPTAKE PROTEIN"/>
    <property type="match status" value="1"/>
</dbReference>
<evidence type="ECO:0000256" key="3">
    <source>
        <dbReference type="ARBA" id="ARBA00022827"/>
    </source>
</evidence>
<dbReference type="InterPro" id="IPR036188">
    <property type="entry name" value="FAD/NAD-bd_sf"/>
</dbReference>
<keyword evidence="3" id="KW-0274">FAD</keyword>
<dbReference type="PROSITE" id="PS51257">
    <property type="entry name" value="PROKAR_LIPOPROTEIN"/>
    <property type="match status" value="1"/>
</dbReference>
<evidence type="ECO:0000259" key="4">
    <source>
        <dbReference type="Pfam" id="PF01494"/>
    </source>
</evidence>
<evidence type="ECO:0000256" key="2">
    <source>
        <dbReference type="ARBA" id="ARBA00022630"/>
    </source>
</evidence>
<reference evidence="5 6" key="1">
    <citation type="submission" date="2018-05" db="EMBL/GenBank/DDBJ databases">
        <title>Evolution of GPA BGCs.</title>
        <authorList>
            <person name="Waglechner N."/>
            <person name="Wright G.D."/>
        </authorList>
    </citation>
    <scope>NUCLEOTIDE SEQUENCE [LARGE SCALE GENOMIC DNA]</scope>
    <source>
        <strain evidence="5 6">A82846</strain>
    </source>
</reference>
<proteinExistence type="predicted"/>